<evidence type="ECO:0000256" key="1">
    <source>
        <dbReference type="SAM" id="MobiDB-lite"/>
    </source>
</evidence>
<feature type="compositionally biased region" description="Low complexity" evidence="1">
    <location>
        <begin position="119"/>
        <end position="140"/>
    </location>
</feature>
<feature type="compositionally biased region" description="Low complexity" evidence="1">
    <location>
        <begin position="100"/>
        <end position="112"/>
    </location>
</feature>
<proteinExistence type="predicted"/>
<keyword evidence="3" id="KW-1185">Reference proteome</keyword>
<sequence length="140" mass="14657">MPPSNLWQGIPFPALKPFQRLLPQMGPPDAVGTLIMTATLSPLARVALGRGLIPRIPTGLSCATMTIFESDATGKSYVDYWCDANTWTMSSIFRQTVAATTTDDPRTTAATPGSTTVPATSATNTSADSDNSSSSSGNQS</sequence>
<evidence type="ECO:0000313" key="2">
    <source>
        <dbReference type="EMBL" id="RJE26842.1"/>
    </source>
</evidence>
<dbReference type="Proteomes" id="UP000266188">
    <property type="component" value="Unassembled WGS sequence"/>
</dbReference>
<dbReference type="AlphaFoldDB" id="A0A3A2ZUM0"/>
<feature type="region of interest" description="Disordered" evidence="1">
    <location>
        <begin position="100"/>
        <end position="140"/>
    </location>
</feature>
<accession>A0A3A2ZUM0</accession>
<comment type="caution">
    <text evidence="2">The sequence shown here is derived from an EMBL/GenBank/DDBJ whole genome shotgun (WGS) entry which is preliminary data.</text>
</comment>
<reference evidence="3" key="1">
    <citation type="submission" date="2017-02" db="EMBL/GenBank/DDBJ databases">
        <authorList>
            <person name="Tafer H."/>
            <person name="Lopandic K."/>
        </authorList>
    </citation>
    <scope>NUCLEOTIDE SEQUENCE [LARGE SCALE GENOMIC DNA]</scope>
    <source>
        <strain evidence="3">CBS 366.77</strain>
    </source>
</reference>
<name>A0A3A2ZUM0_9EURO</name>
<dbReference type="EMBL" id="MVGC01000014">
    <property type="protein sequence ID" value="RJE26842.1"/>
    <property type="molecule type" value="Genomic_DNA"/>
</dbReference>
<gene>
    <name evidence="2" type="ORF">PHISCL_00867</name>
</gene>
<evidence type="ECO:0000313" key="3">
    <source>
        <dbReference type="Proteomes" id="UP000266188"/>
    </source>
</evidence>
<protein>
    <submittedName>
        <fullName evidence="2">Uncharacterized protein</fullName>
    </submittedName>
</protein>
<organism evidence="2 3">
    <name type="scientific">Aspergillus sclerotialis</name>
    <dbReference type="NCBI Taxonomy" id="2070753"/>
    <lineage>
        <taxon>Eukaryota</taxon>
        <taxon>Fungi</taxon>
        <taxon>Dikarya</taxon>
        <taxon>Ascomycota</taxon>
        <taxon>Pezizomycotina</taxon>
        <taxon>Eurotiomycetes</taxon>
        <taxon>Eurotiomycetidae</taxon>
        <taxon>Eurotiales</taxon>
        <taxon>Aspergillaceae</taxon>
        <taxon>Aspergillus</taxon>
        <taxon>Aspergillus subgen. Polypaecilum</taxon>
    </lineage>
</organism>